<accession>A0A346AXZ8</accession>
<name>A0A346AXZ8_9FIRM</name>
<evidence type="ECO:0000313" key="1">
    <source>
        <dbReference type="EMBL" id="AXL20741.1"/>
    </source>
</evidence>
<sequence length="722" mass="83530">MEILKQTSKTILFEEFNRDDNVPDLFTILQNNDPTTEMFQLELKKLEVHTFKEFLEKFAPKVYEICQQDENGNIQFMYTTDINVARKTNYRETSITDNVYYKMLSDFYYTKGSSGSSNLEFDDKKILEMLTPKREVEEARNIRKSLKYNLEKYYELKEKGENPSEYAQRFIEDRKRITEQYKNSQMGLLPVAIEDINIKIKLLDEYKSESDNDDVVNRPISGYLAFDNSGELIVQEVKEIAQENDDDTKMLMPRQNLPATITDVLEKDYEKNEFQPNEFVKALITNVYSPMDNSAALTTTASKEELLSNKEKYEKIYVRAKKSFIDEMTQVLEKLLGVKIFFDHATADGGDTGYLKSGLIVSNCPTSRLVSDVKEKFSRFIEDRGINQVEEKIWFAILPAVVDGAGISDNSSSDIDPFADINIDAQEKKQSLDYLDFNTAKMMLKLLDENRIMTIFNFKAGKDNGFGSITASYIRNKREVLSEVNYGHAVYSYPNFTVTRERKVSVAEEVQDEKLMLTVPDVYIDAAYPAAGLLVGSQQTDYLEKHGFKVDKENVCVRVDLENEEIKKNLITKFNRELVMRWNKDIIEEIGKDNFGFVFNSDKIYINNEPIKNTYVYLARTLKKNTEGQYTPIYQILMKDFVLQYLRGKWGGSKVKLANLKQFAKDEVVSWKRASTNEKIVNRILQNGEEVIKENDDEENSNIANLKIKFNKNEIAVEINID</sequence>
<organism evidence="1 2">
    <name type="scientific">Megasphaera stantonii</name>
    <dbReference type="NCBI Taxonomy" id="2144175"/>
    <lineage>
        <taxon>Bacteria</taxon>
        <taxon>Bacillati</taxon>
        <taxon>Bacillota</taxon>
        <taxon>Negativicutes</taxon>
        <taxon>Veillonellales</taxon>
        <taxon>Veillonellaceae</taxon>
        <taxon>Megasphaera</taxon>
    </lineage>
</organism>
<dbReference type="KEGG" id="meg:DKB62_03695"/>
<dbReference type="OrthoDB" id="1660014at2"/>
<gene>
    <name evidence="1" type="ORF">DKB62_03695</name>
</gene>
<proteinExistence type="predicted"/>
<keyword evidence="2" id="KW-1185">Reference proteome</keyword>
<dbReference type="EMBL" id="CP029462">
    <property type="protein sequence ID" value="AXL20741.1"/>
    <property type="molecule type" value="Genomic_DNA"/>
</dbReference>
<dbReference type="Proteomes" id="UP000254337">
    <property type="component" value="Chromosome"/>
</dbReference>
<evidence type="ECO:0000313" key="2">
    <source>
        <dbReference type="Proteomes" id="UP000254337"/>
    </source>
</evidence>
<dbReference type="AlphaFoldDB" id="A0A346AXZ8"/>
<reference evidence="1 2" key="1">
    <citation type="submission" date="2018-05" db="EMBL/GenBank/DDBJ databases">
        <title>Complete genome sequence of Megasphaera sp. AJH120T, isolated from the ceca of a chicken.</title>
        <authorList>
            <person name="Maki J."/>
            <person name="Looft T."/>
        </authorList>
    </citation>
    <scope>NUCLEOTIDE SEQUENCE [LARGE SCALE GENOMIC DNA]</scope>
    <source>
        <strain evidence="1 2">AJH120</strain>
    </source>
</reference>
<protein>
    <submittedName>
        <fullName evidence="1">Uncharacterized protein</fullName>
    </submittedName>
</protein>